<reference evidence="3 4" key="1">
    <citation type="submission" date="2021-12" db="EMBL/GenBank/DDBJ databases">
        <title>Genome seq of P8.</title>
        <authorList>
            <person name="Seo T."/>
        </authorList>
    </citation>
    <scope>NUCLEOTIDE SEQUENCE [LARGE SCALE GENOMIC DNA]</scope>
    <source>
        <strain evidence="3 4">P8</strain>
    </source>
</reference>
<evidence type="ECO:0000313" key="4">
    <source>
        <dbReference type="Proteomes" id="UP001200741"/>
    </source>
</evidence>
<evidence type="ECO:0000313" key="3">
    <source>
        <dbReference type="EMBL" id="MCE4558026.1"/>
    </source>
</evidence>
<accession>A0ABS8XZI7</accession>
<feature type="domain" description="Zn-dependent PLC" evidence="2">
    <location>
        <begin position="454"/>
        <end position="715"/>
    </location>
</feature>
<evidence type="ECO:0000259" key="2">
    <source>
        <dbReference type="PROSITE" id="PS51346"/>
    </source>
</evidence>
<evidence type="ECO:0000256" key="1">
    <source>
        <dbReference type="SAM" id="Phobius"/>
    </source>
</evidence>
<proteinExistence type="predicted"/>
<keyword evidence="1" id="KW-0812">Transmembrane</keyword>
<dbReference type="CDD" id="cd11009">
    <property type="entry name" value="Zn_dep_PLPC"/>
    <property type="match status" value="1"/>
</dbReference>
<feature type="transmembrane region" description="Helical" evidence="1">
    <location>
        <begin position="45"/>
        <end position="70"/>
    </location>
</feature>
<dbReference type="PROSITE" id="PS00018">
    <property type="entry name" value="EF_HAND_1"/>
    <property type="match status" value="1"/>
</dbReference>
<dbReference type="InterPro" id="IPR008947">
    <property type="entry name" value="PLipase_C/P1_nuclease_dom_sf"/>
</dbReference>
<gene>
    <name evidence="3" type="ORF">LXT13_26925</name>
</gene>
<protein>
    <recommendedName>
        <fullName evidence="2">Zn-dependent PLC domain-containing protein</fullName>
    </recommendedName>
</protein>
<dbReference type="EMBL" id="JAJTWU010000015">
    <property type="protein sequence ID" value="MCE4558026.1"/>
    <property type="molecule type" value="Genomic_DNA"/>
</dbReference>
<name>A0ABS8XZI7_9BURK</name>
<dbReference type="InterPro" id="IPR009030">
    <property type="entry name" value="Growth_fac_rcpt_cys_sf"/>
</dbReference>
<dbReference type="PROSITE" id="PS51346">
    <property type="entry name" value="PROKAR_ZN_DEPEND_PLPC_2"/>
    <property type="match status" value="1"/>
</dbReference>
<dbReference type="SUPFAM" id="SSF57184">
    <property type="entry name" value="Growth factor receptor domain"/>
    <property type="match status" value="1"/>
</dbReference>
<dbReference type="InterPro" id="IPR018247">
    <property type="entry name" value="EF_Hand_1_Ca_BS"/>
</dbReference>
<keyword evidence="4" id="KW-1185">Reference proteome</keyword>
<dbReference type="SUPFAM" id="SSF48537">
    <property type="entry name" value="Phospholipase C/P1 nuclease"/>
    <property type="match status" value="1"/>
</dbReference>
<dbReference type="InterPro" id="IPR001531">
    <property type="entry name" value="Zn_PLipaseC"/>
</dbReference>
<comment type="caution">
    <text evidence="3">The sequence shown here is derived from an EMBL/GenBank/DDBJ whole genome shotgun (WGS) entry which is preliminary data.</text>
</comment>
<dbReference type="Proteomes" id="UP001200741">
    <property type="component" value="Unassembled WGS sequence"/>
</dbReference>
<keyword evidence="1" id="KW-1133">Transmembrane helix</keyword>
<dbReference type="Gene3D" id="1.10.575.10">
    <property type="entry name" value="P1 Nuclease"/>
    <property type="match status" value="1"/>
</dbReference>
<dbReference type="RefSeq" id="WP_233375423.1">
    <property type="nucleotide sequence ID" value="NZ_JAJTWU010000015.1"/>
</dbReference>
<keyword evidence="1" id="KW-0472">Membrane</keyword>
<sequence>MPTDPAWTVFQASRGGPQARQAGHPAFQDWEDFMRSSSRPLRRRVFPAVVYLFLAVGLLISIAPLDVLAWDAGTTSRAHQAAPETGGENPISILDTRPKWAVSVDTNSSRVADCPVGYTNNGATCGRGADTISAPSLLATCPTGYVNTGSSCYRAPYIYDAPSKDPLCPSGYTYTGVSCYRAPYIYSAPSRLATCPAGYVNTGVSCFRAADSYGRSYKASCSGTDIGLICSGGTYSCPNGGSLSAGYCYLSCRAGYVNTGLTCLRNADTISLANASCPSGYFKGVADRCYQTCASGFTNTGEFCNRGADTIALTDSSVTCSSGYFKGATGRCNMTCNSGFTNTGEFCHRDASTLPLASSASCPSGYFLGLLGRCNKTCPQNYTNTGETCFRPVSTLTASSMTCLANEQRIEIAGIPRCYSKPVCPAGYDYFALRCYVAASATGLGGSVERTAVSTIVHNVKQSGNTHLWIVIQALDLLQKEDPAGITPLGAFVKELRTSPSIRQAWEQGLWDADTPDYADADGHQGTHFYNPALKDRYGRPTPWLTYFPVIKNSFACTNSYECASEQLKNMVGYALGETNPRTQKLAAYHLGLALHYLTDATQPMHTSGWSGFDIPTNGHPQWEYYVPQIQHKFTVAARARNPRFLDWEAKNVDLDHPSIVFRQAALRSNLHAPRLADALHVDGAAGIVTIEAFNGIGPYTGYNFYNDSSIDDLTGEILQEAYQSTAAYLAAVWKTHFQTPQRRTCDVDGNGSIDRLDLNAILAARNAPADGATDPRDADGNGTVDINDARLCALRCTAQNCASR</sequence>
<organism evidence="3 4">
    <name type="scientific">Pelomonas cellulosilytica</name>
    <dbReference type="NCBI Taxonomy" id="2906762"/>
    <lineage>
        <taxon>Bacteria</taxon>
        <taxon>Pseudomonadati</taxon>
        <taxon>Pseudomonadota</taxon>
        <taxon>Betaproteobacteria</taxon>
        <taxon>Burkholderiales</taxon>
        <taxon>Sphaerotilaceae</taxon>
        <taxon>Roseateles</taxon>
    </lineage>
</organism>
<dbReference type="SMART" id="SM00770">
    <property type="entry name" value="Zn_dep_PLPC"/>
    <property type="match status" value="1"/>
</dbReference>